<dbReference type="EMBL" id="QGDD01000005">
    <property type="protein sequence ID" value="PWN02509.1"/>
    <property type="molecule type" value="Genomic_DNA"/>
</dbReference>
<name>A0A316TH22_9ACTN</name>
<proteinExistence type="predicted"/>
<dbReference type="InterPro" id="IPR029058">
    <property type="entry name" value="AB_hydrolase_fold"/>
</dbReference>
<comment type="caution">
    <text evidence="1">The sequence shown here is derived from an EMBL/GenBank/DDBJ whole genome shotgun (WGS) entry which is preliminary data.</text>
</comment>
<protein>
    <submittedName>
        <fullName evidence="1">Lipase</fullName>
    </submittedName>
</protein>
<dbReference type="OrthoDB" id="8871309at2"/>
<dbReference type="GO" id="GO:0016298">
    <property type="term" value="F:lipase activity"/>
    <property type="evidence" value="ECO:0007669"/>
    <property type="project" value="TreeGrafter"/>
</dbReference>
<dbReference type="Pfam" id="PF01674">
    <property type="entry name" value="Lipase_2"/>
    <property type="match status" value="1"/>
</dbReference>
<organism evidence="1 2">
    <name type="scientific">Nocardioides silvaticus</name>
    <dbReference type="NCBI Taxonomy" id="2201891"/>
    <lineage>
        <taxon>Bacteria</taxon>
        <taxon>Bacillati</taxon>
        <taxon>Actinomycetota</taxon>
        <taxon>Actinomycetes</taxon>
        <taxon>Propionibacteriales</taxon>
        <taxon>Nocardioidaceae</taxon>
        <taxon>Nocardioides</taxon>
    </lineage>
</organism>
<dbReference type="PANTHER" id="PTHR32015">
    <property type="entry name" value="FASTING INDUCED LIPASE"/>
    <property type="match status" value="1"/>
</dbReference>
<accession>A0A316TH22</accession>
<dbReference type="AlphaFoldDB" id="A0A316TH22"/>
<reference evidence="1 2" key="1">
    <citation type="submission" date="2018-05" db="EMBL/GenBank/DDBJ databases">
        <title>Nocardioides silvaticus genome.</title>
        <authorList>
            <person name="Li C."/>
            <person name="Wang G."/>
        </authorList>
    </citation>
    <scope>NUCLEOTIDE SEQUENCE [LARGE SCALE GENOMIC DNA]</scope>
    <source>
        <strain evidence="1 2">CCTCC AB 2018079</strain>
    </source>
</reference>
<dbReference type="RefSeq" id="WP_109694106.1">
    <property type="nucleotide sequence ID" value="NZ_QGDD01000005.1"/>
</dbReference>
<sequence length="323" mass="34578">MSRRHLCRAVTAIVALVGLLGGLAPAGYADRGEAGGADGDLRVSYNFLLSAVTAGGRIDADPPGGNDWSCRPTEQHPRPVVLVHGTAGNKNTNWQTYSPLLANHGYCVFALTYGVLPDALPIQDQLGGLAAMEGSAQQLKEFVDRVLDATGAEQVDIVGHSEGTVVPQYYVKFLGGAPYVKNYISLAPLWRGTKIANAFRLLGKVFGFDEDAIPTCQACGQYAASSDFMKRLRKGGLLVGDIEYTNIMTRYDQLVVPWTSGREPGMRNIVVQDLCKTDLSEHFEIAADPVAAQVVLNTLDPAHRKPVPCMVVLPFVGPVGPVG</sequence>
<evidence type="ECO:0000313" key="2">
    <source>
        <dbReference type="Proteomes" id="UP000245507"/>
    </source>
</evidence>
<dbReference type="InterPro" id="IPR002918">
    <property type="entry name" value="Lipase_EstA/Esterase_EstB"/>
</dbReference>
<dbReference type="Proteomes" id="UP000245507">
    <property type="component" value="Unassembled WGS sequence"/>
</dbReference>
<dbReference type="SUPFAM" id="SSF53474">
    <property type="entry name" value="alpha/beta-Hydrolases"/>
    <property type="match status" value="1"/>
</dbReference>
<dbReference type="GO" id="GO:0016042">
    <property type="term" value="P:lipid catabolic process"/>
    <property type="evidence" value="ECO:0007669"/>
    <property type="project" value="InterPro"/>
</dbReference>
<evidence type="ECO:0000313" key="1">
    <source>
        <dbReference type="EMBL" id="PWN02509.1"/>
    </source>
</evidence>
<dbReference type="Gene3D" id="3.40.50.1820">
    <property type="entry name" value="alpha/beta hydrolase"/>
    <property type="match status" value="1"/>
</dbReference>
<gene>
    <name evidence="1" type="ORF">DJ010_12280</name>
</gene>
<keyword evidence="2" id="KW-1185">Reference proteome</keyword>
<dbReference type="PANTHER" id="PTHR32015:SF1">
    <property type="entry name" value="LIPASE"/>
    <property type="match status" value="1"/>
</dbReference>